<sequence length="74" mass="8580">MSRSKLRKGTSIFLRYLPELASKACKHKCFLFSSADMIEYFGVNLNSVLLDIRFIVEEEQMDYLLLCPPKCSIQ</sequence>
<evidence type="ECO:0000313" key="2">
    <source>
        <dbReference type="Proteomes" id="UP000281553"/>
    </source>
</evidence>
<evidence type="ECO:0000313" key="1">
    <source>
        <dbReference type="EMBL" id="VDK72954.1"/>
    </source>
</evidence>
<dbReference type="AlphaFoldDB" id="A0A3P6U4D3"/>
<reference evidence="1 2" key="1">
    <citation type="submission" date="2018-11" db="EMBL/GenBank/DDBJ databases">
        <authorList>
            <consortium name="Pathogen Informatics"/>
        </authorList>
    </citation>
    <scope>NUCLEOTIDE SEQUENCE [LARGE SCALE GENOMIC DNA]</scope>
</reference>
<name>A0A3P6U4D3_DIBLA</name>
<dbReference type="Proteomes" id="UP000281553">
    <property type="component" value="Unassembled WGS sequence"/>
</dbReference>
<protein>
    <submittedName>
        <fullName evidence="1">Uncharacterized protein</fullName>
    </submittedName>
</protein>
<accession>A0A3P6U4D3</accession>
<organism evidence="1 2">
    <name type="scientific">Dibothriocephalus latus</name>
    <name type="common">Fish tapeworm</name>
    <name type="synonym">Diphyllobothrium latum</name>
    <dbReference type="NCBI Taxonomy" id="60516"/>
    <lineage>
        <taxon>Eukaryota</taxon>
        <taxon>Metazoa</taxon>
        <taxon>Spiralia</taxon>
        <taxon>Lophotrochozoa</taxon>
        <taxon>Platyhelminthes</taxon>
        <taxon>Cestoda</taxon>
        <taxon>Eucestoda</taxon>
        <taxon>Diphyllobothriidea</taxon>
        <taxon>Diphyllobothriidae</taxon>
        <taxon>Dibothriocephalus</taxon>
    </lineage>
</organism>
<gene>
    <name evidence="1" type="ORF">DILT_LOCUS2457</name>
</gene>
<proteinExistence type="predicted"/>
<dbReference type="EMBL" id="UYRU01042129">
    <property type="protein sequence ID" value="VDK72954.1"/>
    <property type="molecule type" value="Genomic_DNA"/>
</dbReference>
<keyword evidence="2" id="KW-1185">Reference proteome</keyword>